<proteinExistence type="predicted"/>
<feature type="compositionally biased region" description="Basic and acidic residues" evidence="1">
    <location>
        <begin position="271"/>
        <end position="285"/>
    </location>
</feature>
<dbReference type="OrthoDB" id="2131792at2759"/>
<organism evidence="2">
    <name type="scientific">Pectinophora gossypiella</name>
    <name type="common">Cotton pink bollworm</name>
    <name type="synonym">Depressaria gossypiella</name>
    <dbReference type="NCBI Taxonomy" id="13191"/>
    <lineage>
        <taxon>Eukaryota</taxon>
        <taxon>Metazoa</taxon>
        <taxon>Ecdysozoa</taxon>
        <taxon>Arthropoda</taxon>
        <taxon>Hexapoda</taxon>
        <taxon>Insecta</taxon>
        <taxon>Pterygota</taxon>
        <taxon>Neoptera</taxon>
        <taxon>Endopterygota</taxon>
        <taxon>Lepidoptera</taxon>
        <taxon>Glossata</taxon>
        <taxon>Ditrysia</taxon>
        <taxon>Gelechioidea</taxon>
        <taxon>Gelechiidae</taxon>
        <taxon>Apatetrinae</taxon>
        <taxon>Pectinophora</taxon>
    </lineage>
</organism>
<feature type="compositionally biased region" description="Basic and acidic residues" evidence="1">
    <location>
        <begin position="253"/>
        <end position="262"/>
    </location>
</feature>
<dbReference type="EMBL" id="GDQN01006893">
    <property type="protein sequence ID" value="JAT84161.1"/>
    <property type="molecule type" value="Transcribed_RNA"/>
</dbReference>
<protein>
    <recommendedName>
        <fullName evidence="4">WW domain-containing protein</fullName>
    </recommendedName>
</protein>
<evidence type="ECO:0000256" key="1">
    <source>
        <dbReference type="SAM" id="MobiDB-lite"/>
    </source>
</evidence>
<reference evidence="2" key="1">
    <citation type="submission" date="2015-09" db="EMBL/GenBank/DDBJ databases">
        <title>De novo assembly of Pectinophora gossypiella (Pink Bollworm) gut transcriptome.</title>
        <authorList>
            <person name="Tassone E.E."/>
        </authorList>
    </citation>
    <scope>NUCLEOTIDE SEQUENCE</scope>
</reference>
<evidence type="ECO:0000313" key="3">
    <source>
        <dbReference type="EMBL" id="JAT87644.1"/>
    </source>
</evidence>
<evidence type="ECO:0000313" key="2">
    <source>
        <dbReference type="EMBL" id="JAT84161.1"/>
    </source>
</evidence>
<feature type="non-terminal residue" evidence="2">
    <location>
        <position position="368"/>
    </location>
</feature>
<sequence>MNGGPSGEGAKIEQVVTSAGNSWIICRSKSHSGRIYYFNTLTGEAAWNLSEAEIEKAKHRTKDLASHAGIDGCPEPKEPPTDNPNDLPDLHRRQMSECINNKFPTQQYQQSPIIVPSYGLVANPMNSLLPFGINAQNNNYNSNVWAVRPQIYIAPSMSLYNQPEPSYHVGYRRQHIPAASTSTYHSDRFQHTRNTTFKTPHRHFERNFGQRKDNKFVQWDLQKNSKSNLGSNDLRKYLRAKKHQKTLSQYENTELKDGHNSQKPEAVSQRDCNENQNEKDDHGDADNDWLEDNILIEGGQLKFDVTNLKKLAKPNTDPACWYIAADKDILLNNLTFLKILCQSDEVCHVMVPEKVELELREVAREDTG</sequence>
<gene>
    <name evidence="2" type="ORF">g.14405</name>
    <name evidence="3" type="ORF">g.14406</name>
</gene>
<feature type="region of interest" description="Disordered" evidence="1">
    <location>
        <begin position="241"/>
        <end position="288"/>
    </location>
</feature>
<name>A0A1E1WBB5_PECGO</name>
<accession>A0A1E1WBB5</accession>
<dbReference type="Gene3D" id="2.20.70.10">
    <property type="match status" value="1"/>
</dbReference>
<evidence type="ECO:0008006" key="4">
    <source>
        <dbReference type="Google" id="ProtNLM"/>
    </source>
</evidence>
<dbReference type="AlphaFoldDB" id="A0A1E1WBB5"/>
<dbReference type="EMBL" id="GDQN01003410">
    <property type="protein sequence ID" value="JAT87644.1"/>
    <property type="molecule type" value="Transcribed_RNA"/>
</dbReference>
<feature type="region of interest" description="Disordered" evidence="1">
    <location>
        <begin position="60"/>
        <end position="90"/>
    </location>
</feature>